<feature type="chain" id="PRO_5045098812" evidence="9">
    <location>
        <begin position="24"/>
        <end position="742"/>
    </location>
</feature>
<evidence type="ECO:0000313" key="12">
    <source>
        <dbReference type="Proteomes" id="UP001461163"/>
    </source>
</evidence>
<evidence type="ECO:0000256" key="2">
    <source>
        <dbReference type="ARBA" id="ARBA00022670"/>
    </source>
</evidence>
<gene>
    <name evidence="11" type="ORF">WNY77_01700</name>
</gene>
<evidence type="ECO:0000256" key="9">
    <source>
        <dbReference type="SAM" id="SignalP"/>
    </source>
</evidence>
<keyword evidence="6 7" id="KW-0482">Metalloprotease</keyword>
<dbReference type="PANTHER" id="PTHR43660:SF1">
    <property type="entry name" value="DIPEPTIDYL CARBOXYPEPTIDASE"/>
    <property type="match status" value="1"/>
</dbReference>
<keyword evidence="12" id="KW-1185">Reference proteome</keyword>
<accession>A0ABU9SQG1</accession>
<feature type="signal peptide" evidence="9">
    <location>
        <begin position="1"/>
        <end position="23"/>
    </location>
</feature>
<dbReference type="RefSeq" id="WP_342880668.1">
    <property type="nucleotide sequence ID" value="NZ_JBBMQS010000001.1"/>
</dbReference>
<dbReference type="SUPFAM" id="SSF55486">
    <property type="entry name" value="Metalloproteases ('zincins'), catalytic domain"/>
    <property type="match status" value="1"/>
</dbReference>
<feature type="compositionally biased region" description="Polar residues" evidence="8">
    <location>
        <begin position="26"/>
        <end position="52"/>
    </location>
</feature>
<comment type="cofactor">
    <cofactor evidence="7">
        <name>Zn(2+)</name>
        <dbReference type="ChEBI" id="CHEBI:29105"/>
    </cofactor>
    <text evidence="7">Binds 1 zinc ion.</text>
</comment>
<keyword evidence="3 7" id="KW-0479">Metal-binding</keyword>
<name>A0ABU9SQG1_9ALTE</name>
<dbReference type="Gene3D" id="1.10.1370.40">
    <property type="match status" value="1"/>
</dbReference>
<evidence type="ECO:0000256" key="1">
    <source>
        <dbReference type="ARBA" id="ARBA00006040"/>
    </source>
</evidence>
<evidence type="ECO:0000256" key="3">
    <source>
        <dbReference type="ARBA" id="ARBA00022723"/>
    </source>
</evidence>
<feature type="domain" description="Peptidase M3A/M3B catalytic" evidence="10">
    <location>
        <begin position="281"/>
        <end position="729"/>
    </location>
</feature>
<organism evidence="11 12">
    <name type="scientific">Paraglaciecola mesophila</name>
    <dbReference type="NCBI Taxonomy" id="197222"/>
    <lineage>
        <taxon>Bacteria</taxon>
        <taxon>Pseudomonadati</taxon>
        <taxon>Pseudomonadota</taxon>
        <taxon>Gammaproteobacteria</taxon>
        <taxon>Alteromonadales</taxon>
        <taxon>Alteromonadaceae</taxon>
        <taxon>Paraglaciecola</taxon>
    </lineage>
</organism>
<proteinExistence type="inferred from homology"/>
<dbReference type="InterPro" id="IPR034005">
    <property type="entry name" value="M3A_DCP"/>
</dbReference>
<dbReference type="Proteomes" id="UP001461163">
    <property type="component" value="Unassembled WGS sequence"/>
</dbReference>
<keyword evidence="4 7" id="KW-0378">Hydrolase</keyword>
<dbReference type="InterPro" id="IPR001567">
    <property type="entry name" value="Pept_M3A_M3B_dom"/>
</dbReference>
<evidence type="ECO:0000259" key="10">
    <source>
        <dbReference type="Pfam" id="PF01432"/>
    </source>
</evidence>
<keyword evidence="5 7" id="KW-0862">Zinc</keyword>
<dbReference type="CDD" id="cd06456">
    <property type="entry name" value="M3A_DCP"/>
    <property type="match status" value="1"/>
</dbReference>
<reference evidence="11 12" key="1">
    <citation type="submission" date="2024-03" db="EMBL/GenBank/DDBJ databases">
        <title>Community enrichment and isolation of bacterial strains for fucoidan degradation.</title>
        <authorList>
            <person name="Sichert A."/>
        </authorList>
    </citation>
    <scope>NUCLEOTIDE SEQUENCE [LARGE SCALE GENOMIC DNA]</scope>
    <source>
        <strain evidence="11 12">AS12</strain>
    </source>
</reference>
<dbReference type="PANTHER" id="PTHR43660">
    <property type="entry name" value="DIPEPTIDYL CARBOXYPEPTIDASE"/>
    <property type="match status" value="1"/>
</dbReference>
<protein>
    <submittedName>
        <fullName evidence="11">M3 family metallopeptidase</fullName>
        <ecNumber evidence="11">3.4.24.-</ecNumber>
    </submittedName>
</protein>
<dbReference type="InterPro" id="IPR024077">
    <property type="entry name" value="Neurolysin/TOP_dom2"/>
</dbReference>
<keyword evidence="2 7" id="KW-0645">Protease</keyword>
<dbReference type="PROSITE" id="PS51257">
    <property type="entry name" value="PROKAR_LIPOPROTEIN"/>
    <property type="match status" value="1"/>
</dbReference>
<feature type="region of interest" description="Disordered" evidence="8">
    <location>
        <begin position="26"/>
        <end position="59"/>
    </location>
</feature>
<comment type="caution">
    <text evidence="11">The sequence shown here is derived from an EMBL/GenBank/DDBJ whole genome shotgun (WGS) entry which is preliminary data.</text>
</comment>
<evidence type="ECO:0000256" key="5">
    <source>
        <dbReference type="ARBA" id="ARBA00022833"/>
    </source>
</evidence>
<evidence type="ECO:0000256" key="6">
    <source>
        <dbReference type="ARBA" id="ARBA00023049"/>
    </source>
</evidence>
<comment type="similarity">
    <text evidence="1 7">Belongs to the peptidase M3 family.</text>
</comment>
<dbReference type="EC" id="3.4.24.-" evidence="11"/>
<evidence type="ECO:0000256" key="4">
    <source>
        <dbReference type="ARBA" id="ARBA00022801"/>
    </source>
</evidence>
<dbReference type="GO" id="GO:0016787">
    <property type="term" value="F:hydrolase activity"/>
    <property type="evidence" value="ECO:0007669"/>
    <property type="project" value="UniProtKB-KW"/>
</dbReference>
<dbReference type="InterPro" id="IPR024079">
    <property type="entry name" value="MetalloPept_cat_dom_sf"/>
</dbReference>
<dbReference type="EMBL" id="JBBMQS010000001">
    <property type="protein sequence ID" value="MEM5496102.1"/>
    <property type="molecule type" value="Genomic_DNA"/>
</dbReference>
<evidence type="ECO:0000256" key="8">
    <source>
        <dbReference type="SAM" id="MobiDB-lite"/>
    </source>
</evidence>
<dbReference type="Gene3D" id="1.10.1370.10">
    <property type="entry name" value="Neurolysin, domain 3"/>
    <property type="match status" value="1"/>
</dbReference>
<evidence type="ECO:0000256" key="7">
    <source>
        <dbReference type="RuleBase" id="RU003435"/>
    </source>
</evidence>
<dbReference type="InterPro" id="IPR045090">
    <property type="entry name" value="Pept_M3A_M3B"/>
</dbReference>
<dbReference type="Pfam" id="PF01432">
    <property type="entry name" value="Peptidase_M3"/>
    <property type="match status" value="1"/>
</dbReference>
<evidence type="ECO:0000313" key="11">
    <source>
        <dbReference type="EMBL" id="MEM5496102.1"/>
    </source>
</evidence>
<dbReference type="Gene3D" id="3.40.390.10">
    <property type="entry name" value="Collagenase (Catalytic Domain)"/>
    <property type="match status" value="1"/>
</dbReference>
<sequence length="742" mass="83788">MKKALLSPVALAVLLAACQPDTASQANQDAAHQKTAQQDTTQLQRTSQQNGDIANHNPLLAESSAPFGVPEFSKIKVEHFEPAFDFAIVQNQQEIDDIANSSKAATFENTIEAMEKSGQALNHVATVFYALNGTDTSKEMQGIAKKMSSRLSALNDDIYLNAKLFARVKSVYEQRDSLDLRVDQKTLLADSYQSFVRGGANLSEVDKAKLRDLNSQLSKLSVQFGENLLAETNAFELVIDTKDDLAGLPEDIIAAAAVTATERGHDGKWVFTTHRPSKNPFLTYAENRDLRKALYEGYIQRGDNDNANDNKKLASKIASLRYQKAQLLDYKTYADFVLEKAMAKNPENVYGLLDQVWPAALAQAKNEVADMQDMIKAEGGDFTLAAYDWWYYAEKIRKARYDLDAAQTKPYFSLDATREGVFYTAEKLWGVTFKERQDIPKYHPDVRTFEVFDKDGSSIGVYMTDYYVRESKRGGAWMNSYRKQQKMFGENVKPIIYNVLNYPRPVGDAPVLLTFDQASTLFHEFGHAIQGLLSDGYYQSQTGTSLPRDYVEYPSQVMENWMMEPEVLAQFAKHYKTGEVIPQTLIEKIQAAGKFNQGFATTEYMAAALLDMKWHTLETATEQDADAFEKAAMDEIGLIPQITPRYRTGYFSHIFSGGYASGYYGYIWSNIYDADTWQVFSQNGIFDQDTASGYREHVLETGGTEDPMIMYRRFRGQDPKVWPLLERRGLLTDEQLKTMKAQ</sequence>
<keyword evidence="9" id="KW-0732">Signal</keyword>